<dbReference type="InterPro" id="IPR043502">
    <property type="entry name" value="DNA/RNA_pol_sf"/>
</dbReference>
<keyword evidence="3" id="KW-0808">Transferase</keyword>
<gene>
    <name evidence="3" type="ORF">STCU_05236</name>
</gene>
<dbReference type="EMBL" id="ATMH01005236">
    <property type="protein sequence ID" value="EPY28230.1"/>
    <property type="molecule type" value="Genomic_DNA"/>
</dbReference>
<sequence>MEIGAVGRAARTVYSSDMRHATREEVAAQMPGLHPWEAPHGLAPPEPVRIAFVEVAQVRAALMRRIGKGAAPGLDGLTRELLVPVMEDAQPTALQEELTELVHDLVLGDVHPDYRERLVASVVHPLVKPNGKLRPITPESVLLKVASHVVLEAVRGESVKPFAHYQYGVGGDVGVAANRIKALYRRPATEVLVALDATNAYNSISRHAILAACYATPAMQPAWPLVDLLLGQPARLGVYDGAAGGGDGARVLDMLSTRGIRQGMVLGPLLFALAMHGALAPLLPRLAAMGVDVVAYLDDVHLLGGEASVRAAVPLVCDALRGVGLVINTAKSVFMSKRAGTADVGGITQRVEQMRVLGAGLAADGVTSVGPWLLEQVRQHDAYFAKLRGSELPLHTVFVLLRASVLPRMTFLLRTHTPEELREAVRYFDAQVQRTLEAMAYQRALPPVAQLLAKIPMADGGLGLRSQEEMAAFTSACVGDSALQRSRTRAVDTQHLEALRQLLSQDTASQRVLRSNCSGGARRAFADPAMRVPDVPFRLALLQRLMIRVLPSDARCVCGEPATNHHVNTCARLGAARIYRHNAVLDALELWCRQIGYSTAKEVLRGDGSQRRIDLLVNSMTAHYATDVGVCYPGRRRATNPLQQMAEEKLSDWRDWSALTGKVFAPLVVSTTGELWGNTVRFIQQVTATRPNPYSAYTSRSELVGAIVREVLFGNTLLFATVDWTWQRWAGSRDSVPEARPGATGRGRAVPPPQPRRAHGSDLVGASAMADALEGFPIEAVGVC</sequence>
<dbReference type="AlphaFoldDB" id="S9VX95"/>
<dbReference type="GO" id="GO:0003964">
    <property type="term" value="F:RNA-directed DNA polymerase activity"/>
    <property type="evidence" value="ECO:0007669"/>
    <property type="project" value="UniProtKB-KW"/>
</dbReference>
<feature type="domain" description="Reverse transcriptase" evidence="2">
    <location>
        <begin position="107"/>
        <end position="361"/>
    </location>
</feature>
<accession>S9VX95</accession>
<dbReference type="InterPro" id="IPR000477">
    <property type="entry name" value="RT_dom"/>
</dbReference>
<dbReference type="PROSITE" id="PS50878">
    <property type="entry name" value="RT_POL"/>
    <property type="match status" value="1"/>
</dbReference>
<dbReference type="Proteomes" id="UP000015354">
    <property type="component" value="Unassembled WGS sequence"/>
</dbReference>
<reference evidence="3 4" key="1">
    <citation type="journal article" date="2013" name="PLoS ONE">
        <title>Predicting the Proteins of Angomonas deanei, Strigomonas culicis and Their Respective Endosymbionts Reveals New Aspects of the Trypanosomatidae Family.</title>
        <authorList>
            <person name="Motta M.C."/>
            <person name="Martins A.C."/>
            <person name="de Souza S.S."/>
            <person name="Catta-Preta C.M."/>
            <person name="Silva R."/>
            <person name="Klein C.C."/>
            <person name="de Almeida L.G."/>
            <person name="de Lima Cunha O."/>
            <person name="Ciapina L.P."/>
            <person name="Brocchi M."/>
            <person name="Colabardini A.C."/>
            <person name="de Araujo Lima B."/>
            <person name="Machado C.R."/>
            <person name="de Almeida Soares C.M."/>
            <person name="Probst C.M."/>
            <person name="de Menezes C.B."/>
            <person name="Thompson C.E."/>
            <person name="Bartholomeu D.C."/>
            <person name="Gradia D.F."/>
            <person name="Pavoni D.P."/>
            <person name="Grisard E.C."/>
            <person name="Fantinatti-Garboggini F."/>
            <person name="Marchini F.K."/>
            <person name="Rodrigues-Luiz G.F."/>
            <person name="Wagner G."/>
            <person name="Goldman G.H."/>
            <person name="Fietto J.L."/>
            <person name="Elias M.C."/>
            <person name="Goldman M.H."/>
            <person name="Sagot M.F."/>
            <person name="Pereira M."/>
            <person name="Stoco P.H."/>
            <person name="de Mendonca-Neto R.P."/>
            <person name="Teixeira S.M."/>
            <person name="Maciel T.E."/>
            <person name="de Oliveira Mendes T.A."/>
            <person name="Urmenyi T.P."/>
            <person name="de Souza W."/>
            <person name="Schenkman S."/>
            <person name="de Vasconcelos A.T."/>
        </authorList>
    </citation>
    <scope>NUCLEOTIDE SEQUENCE [LARGE SCALE GENOMIC DNA]</scope>
</reference>
<comment type="caution">
    <text evidence="3">The sequence shown here is derived from an EMBL/GenBank/DDBJ whole genome shotgun (WGS) entry which is preliminary data.</text>
</comment>
<keyword evidence="4" id="KW-1185">Reference proteome</keyword>
<feature type="region of interest" description="Disordered" evidence="1">
    <location>
        <begin position="733"/>
        <end position="761"/>
    </location>
</feature>
<protein>
    <submittedName>
        <fullName evidence="3">SLACS reverse transcriptase</fullName>
    </submittedName>
</protein>
<evidence type="ECO:0000256" key="1">
    <source>
        <dbReference type="SAM" id="MobiDB-lite"/>
    </source>
</evidence>
<evidence type="ECO:0000313" key="4">
    <source>
        <dbReference type="Proteomes" id="UP000015354"/>
    </source>
</evidence>
<dbReference type="PANTHER" id="PTHR48462:SF1">
    <property type="entry name" value="PROTEIN, PUTATIVE-RELATED"/>
    <property type="match status" value="1"/>
</dbReference>
<dbReference type="PANTHER" id="PTHR48462">
    <property type="entry name" value="PROTEIN, PUTATIVE-RELATED"/>
    <property type="match status" value="1"/>
</dbReference>
<evidence type="ECO:0000313" key="3">
    <source>
        <dbReference type="EMBL" id="EPY28230.1"/>
    </source>
</evidence>
<dbReference type="OrthoDB" id="269788at2759"/>
<name>S9VX95_9TRYP</name>
<keyword evidence="3" id="KW-0695">RNA-directed DNA polymerase</keyword>
<organism evidence="3 4">
    <name type="scientific">Strigomonas culicis</name>
    <dbReference type="NCBI Taxonomy" id="28005"/>
    <lineage>
        <taxon>Eukaryota</taxon>
        <taxon>Discoba</taxon>
        <taxon>Euglenozoa</taxon>
        <taxon>Kinetoplastea</taxon>
        <taxon>Metakinetoplastina</taxon>
        <taxon>Trypanosomatida</taxon>
        <taxon>Trypanosomatidae</taxon>
        <taxon>Strigomonadinae</taxon>
        <taxon>Strigomonas</taxon>
    </lineage>
</organism>
<dbReference type="Pfam" id="PF00078">
    <property type="entry name" value="RVT_1"/>
    <property type="match status" value="1"/>
</dbReference>
<evidence type="ECO:0000259" key="2">
    <source>
        <dbReference type="PROSITE" id="PS50878"/>
    </source>
</evidence>
<keyword evidence="3" id="KW-0548">Nucleotidyltransferase</keyword>
<proteinExistence type="predicted"/>
<dbReference type="SUPFAM" id="SSF56672">
    <property type="entry name" value="DNA/RNA polymerases"/>
    <property type="match status" value="1"/>
</dbReference>